<protein>
    <submittedName>
        <fullName evidence="2">Uncharacterized protein</fullName>
    </submittedName>
</protein>
<feature type="region of interest" description="Disordered" evidence="1">
    <location>
        <begin position="105"/>
        <end position="130"/>
    </location>
</feature>
<keyword evidence="3" id="KW-1185">Reference proteome</keyword>
<evidence type="ECO:0000256" key="1">
    <source>
        <dbReference type="SAM" id="MobiDB-lite"/>
    </source>
</evidence>
<evidence type="ECO:0000313" key="2">
    <source>
        <dbReference type="EMBL" id="KAG7571129.1"/>
    </source>
</evidence>
<organism evidence="2 3">
    <name type="scientific">Filobasidium floriforme</name>
    <dbReference type="NCBI Taxonomy" id="5210"/>
    <lineage>
        <taxon>Eukaryota</taxon>
        <taxon>Fungi</taxon>
        <taxon>Dikarya</taxon>
        <taxon>Basidiomycota</taxon>
        <taxon>Agaricomycotina</taxon>
        <taxon>Tremellomycetes</taxon>
        <taxon>Filobasidiales</taxon>
        <taxon>Filobasidiaceae</taxon>
        <taxon>Filobasidium</taxon>
    </lineage>
</organism>
<accession>A0A8K0JRJ6</accession>
<sequence>MSQTTPTQGNINHSMRTNYNEFGVDEYYRKVNASYRNPFFPGIRKVIFALLDRWWKEEEVSCAGSSEPEAELELRILDMAAGSGEATLVIEEWYNTRFPSAIPSTFSTQTSNSPLSPAAPPEPGLRNPLASLGIGSSRLPAVGRPVFVPPGKKGKQAEATATSSGPEDASKLARSGLGTKAERRPKLVIMATDPYTVPAYETRTGRSCLDLSFQDIAQGKLAAAILMSNDKPFDLVICSFALHLVGDASEMFSLLYELSQRAKWLAVVAPHKKPEIKDGWGYARWNLGSWKSTLDSGISMEDVDEHDDKTTPSQSRDGIVNQGQELVLDRVRCRLYKSVDL</sequence>
<dbReference type="Proteomes" id="UP000812966">
    <property type="component" value="Unassembled WGS sequence"/>
</dbReference>
<dbReference type="SUPFAM" id="SSF53335">
    <property type="entry name" value="S-adenosyl-L-methionine-dependent methyltransferases"/>
    <property type="match status" value="1"/>
</dbReference>
<name>A0A8K0JRJ6_9TREE</name>
<gene>
    <name evidence="2" type="ORF">FFLO_00954</name>
</gene>
<comment type="caution">
    <text evidence="2">The sequence shown here is derived from an EMBL/GenBank/DDBJ whole genome shotgun (WGS) entry which is preliminary data.</text>
</comment>
<feature type="compositionally biased region" description="Polar residues" evidence="1">
    <location>
        <begin position="105"/>
        <end position="115"/>
    </location>
</feature>
<dbReference type="EMBL" id="JABELV010000011">
    <property type="protein sequence ID" value="KAG7571129.1"/>
    <property type="molecule type" value="Genomic_DNA"/>
</dbReference>
<dbReference type="InterPro" id="IPR029063">
    <property type="entry name" value="SAM-dependent_MTases_sf"/>
</dbReference>
<feature type="region of interest" description="Disordered" evidence="1">
    <location>
        <begin position="145"/>
        <end position="178"/>
    </location>
</feature>
<evidence type="ECO:0000313" key="3">
    <source>
        <dbReference type="Proteomes" id="UP000812966"/>
    </source>
</evidence>
<dbReference type="AlphaFoldDB" id="A0A8K0JRJ6"/>
<proteinExistence type="predicted"/>
<reference evidence="2" key="1">
    <citation type="submission" date="2020-04" db="EMBL/GenBank/DDBJ databases">
        <title>Analysis of mating type loci in Filobasidium floriforme.</title>
        <authorList>
            <person name="Nowrousian M."/>
        </authorList>
    </citation>
    <scope>NUCLEOTIDE SEQUENCE</scope>
    <source>
        <strain evidence="2">CBS 6242</strain>
    </source>
</reference>